<dbReference type="EMBL" id="VSWD01000013">
    <property type="protein sequence ID" value="KAK3084702.1"/>
    <property type="molecule type" value="Genomic_DNA"/>
</dbReference>
<feature type="region of interest" description="Disordered" evidence="1">
    <location>
        <begin position="88"/>
        <end position="136"/>
    </location>
</feature>
<gene>
    <name evidence="3" type="ORF">FSP39_017713</name>
</gene>
<protein>
    <recommendedName>
        <fullName evidence="5">Cystatin domain-containing protein</fullName>
    </recommendedName>
</protein>
<feature type="signal peptide" evidence="2">
    <location>
        <begin position="1"/>
        <end position="23"/>
    </location>
</feature>
<feature type="compositionally biased region" description="Basic residues" evidence="1">
    <location>
        <begin position="96"/>
        <end position="108"/>
    </location>
</feature>
<dbReference type="GO" id="GO:0004869">
    <property type="term" value="F:cysteine-type endopeptidase inhibitor activity"/>
    <property type="evidence" value="ECO:0007669"/>
    <property type="project" value="InterPro"/>
</dbReference>
<dbReference type="InterPro" id="IPR000010">
    <property type="entry name" value="Cystatin_dom"/>
</dbReference>
<keyword evidence="4" id="KW-1185">Reference proteome</keyword>
<feature type="compositionally biased region" description="Basic and acidic residues" evidence="1">
    <location>
        <begin position="112"/>
        <end position="124"/>
    </location>
</feature>
<proteinExistence type="predicted"/>
<dbReference type="AlphaFoldDB" id="A0AA88XX01"/>
<feature type="chain" id="PRO_5041735775" description="Cystatin domain-containing protein" evidence="2">
    <location>
        <begin position="24"/>
        <end position="162"/>
    </location>
</feature>
<evidence type="ECO:0008006" key="5">
    <source>
        <dbReference type="Google" id="ProtNLM"/>
    </source>
</evidence>
<dbReference type="CDD" id="cd00042">
    <property type="entry name" value="CY"/>
    <property type="match status" value="1"/>
</dbReference>
<keyword evidence="2" id="KW-0732">Signal</keyword>
<dbReference type="InterPro" id="IPR046350">
    <property type="entry name" value="Cystatin_sf"/>
</dbReference>
<dbReference type="SUPFAM" id="SSF54403">
    <property type="entry name" value="Cystatin/monellin"/>
    <property type="match status" value="1"/>
</dbReference>
<evidence type="ECO:0000256" key="2">
    <source>
        <dbReference type="SAM" id="SignalP"/>
    </source>
</evidence>
<sequence>MKSLRLLSLTCALVLALLGTSTAQPRTGAFDEEKAATEDISKLVKNVKGDIKKALACTNVAYSEPLTALKFRQQVVAGMNYIVSHKIDNSENQKPRAYKIRIKQKPNKQKPPPHEKKRTPDMRVRPGAQEKQASPARKFYGRYGELEIYYDVPLSRMMDDIL</sequence>
<evidence type="ECO:0000313" key="4">
    <source>
        <dbReference type="Proteomes" id="UP001186944"/>
    </source>
</evidence>
<reference evidence="3" key="1">
    <citation type="submission" date="2019-08" db="EMBL/GenBank/DDBJ databases">
        <title>The improved chromosome-level genome for the pearl oyster Pinctada fucata martensii using PacBio sequencing and Hi-C.</title>
        <authorList>
            <person name="Zheng Z."/>
        </authorList>
    </citation>
    <scope>NUCLEOTIDE SEQUENCE</scope>
    <source>
        <strain evidence="3">ZZ-2019</strain>
        <tissue evidence="3">Adductor muscle</tissue>
    </source>
</reference>
<evidence type="ECO:0000256" key="1">
    <source>
        <dbReference type="SAM" id="MobiDB-lite"/>
    </source>
</evidence>
<accession>A0AA88XX01</accession>
<dbReference type="Gene3D" id="3.10.450.10">
    <property type="match status" value="1"/>
</dbReference>
<dbReference type="Proteomes" id="UP001186944">
    <property type="component" value="Unassembled WGS sequence"/>
</dbReference>
<name>A0AA88XX01_PINIB</name>
<evidence type="ECO:0000313" key="3">
    <source>
        <dbReference type="EMBL" id="KAK3084702.1"/>
    </source>
</evidence>
<comment type="caution">
    <text evidence="3">The sequence shown here is derived from an EMBL/GenBank/DDBJ whole genome shotgun (WGS) entry which is preliminary data.</text>
</comment>
<organism evidence="3 4">
    <name type="scientific">Pinctada imbricata</name>
    <name type="common">Atlantic pearl-oyster</name>
    <name type="synonym">Pinctada martensii</name>
    <dbReference type="NCBI Taxonomy" id="66713"/>
    <lineage>
        <taxon>Eukaryota</taxon>
        <taxon>Metazoa</taxon>
        <taxon>Spiralia</taxon>
        <taxon>Lophotrochozoa</taxon>
        <taxon>Mollusca</taxon>
        <taxon>Bivalvia</taxon>
        <taxon>Autobranchia</taxon>
        <taxon>Pteriomorphia</taxon>
        <taxon>Pterioida</taxon>
        <taxon>Pterioidea</taxon>
        <taxon>Pteriidae</taxon>
        <taxon>Pinctada</taxon>
    </lineage>
</organism>